<dbReference type="InterPro" id="IPR002492">
    <property type="entry name" value="Transposase_Tc1-like"/>
</dbReference>
<sequence>MPLRRFRRQYEHPSSQFERGRIIGIMEAGWSSRGLRCSDCVVRRYWDQWIREMSFTRRPGLGRPRQTSRREDRHIVRNARVQPNASSAAIQAQAASSLGAPVSSRTILRRLAEGHLGSRYPLRVLPLTPTHRCLRLEWCSARGNWTALEWNLIVFSNESRFNLSSDDNRVHVWRPRGEHLNPAFALQQHTSPTDSVIAWGAIAYNTQSSLVLIRGTMTAQRYVHDIRQGCHKPVSAQLLPFFDLPYPQICIQSSVSLIIWDGELGIP</sequence>
<organism evidence="2 3">
    <name type="scientific">Trichonephila clavipes</name>
    <name type="common">Golden silk orbweaver</name>
    <name type="synonym">Nephila clavipes</name>
    <dbReference type="NCBI Taxonomy" id="2585209"/>
    <lineage>
        <taxon>Eukaryota</taxon>
        <taxon>Metazoa</taxon>
        <taxon>Ecdysozoa</taxon>
        <taxon>Arthropoda</taxon>
        <taxon>Chelicerata</taxon>
        <taxon>Arachnida</taxon>
        <taxon>Araneae</taxon>
        <taxon>Araneomorphae</taxon>
        <taxon>Entelegynae</taxon>
        <taxon>Araneoidea</taxon>
        <taxon>Nephilidae</taxon>
        <taxon>Trichonephila</taxon>
    </lineage>
</organism>
<dbReference type="GO" id="GO:0006313">
    <property type="term" value="P:DNA transposition"/>
    <property type="evidence" value="ECO:0007669"/>
    <property type="project" value="InterPro"/>
</dbReference>
<dbReference type="Pfam" id="PF01498">
    <property type="entry name" value="HTH_Tnp_Tc3_2"/>
    <property type="match status" value="1"/>
</dbReference>
<dbReference type="AlphaFoldDB" id="A0A8X6V234"/>
<comment type="caution">
    <text evidence="2">The sequence shown here is derived from an EMBL/GenBank/DDBJ whole genome shotgun (WGS) entry which is preliminary data.</text>
</comment>
<dbReference type="GO" id="GO:0015074">
    <property type="term" value="P:DNA integration"/>
    <property type="evidence" value="ECO:0007669"/>
    <property type="project" value="InterPro"/>
</dbReference>
<dbReference type="GO" id="GO:0003677">
    <property type="term" value="F:DNA binding"/>
    <property type="evidence" value="ECO:0007669"/>
    <property type="project" value="InterPro"/>
</dbReference>
<keyword evidence="3" id="KW-1185">Reference proteome</keyword>
<dbReference type="EMBL" id="BMAU01021094">
    <property type="protein sequence ID" value="GFX90344.1"/>
    <property type="molecule type" value="Genomic_DNA"/>
</dbReference>
<dbReference type="InterPro" id="IPR036397">
    <property type="entry name" value="RNaseH_sf"/>
</dbReference>
<dbReference type="Gene3D" id="3.30.420.10">
    <property type="entry name" value="Ribonuclease H-like superfamily/Ribonuclease H"/>
    <property type="match status" value="1"/>
</dbReference>
<evidence type="ECO:0000313" key="3">
    <source>
        <dbReference type="Proteomes" id="UP000887159"/>
    </source>
</evidence>
<dbReference type="Proteomes" id="UP000887159">
    <property type="component" value="Unassembled WGS sequence"/>
</dbReference>
<name>A0A8X6V234_TRICX</name>
<feature type="domain" description="Transposase Tc1-like" evidence="1">
    <location>
        <begin position="72"/>
        <end position="141"/>
    </location>
</feature>
<evidence type="ECO:0000313" key="2">
    <source>
        <dbReference type="EMBL" id="GFX90344.1"/>
    </source>
</evidence>
<accession>A0A8X6V234</accession>
<proteinExistence type="predicted"/>
<reference evidence="2" key="1">
    <citation type="submission" date="2020-08" db="EMBL/GenBank/DDBJ databases">
        <title>Multicomponent nature underlies the extraordinary mechanical properties of spider dragline silk.</title>
        <authorList>
            <person name="Kono N."/>
            <person name="Nakamura H."/>
            <person name="Mori M."/>
            <person name="Yoshida Y."/>
            <person name="Ohtoshi R."/>
            <person name="Malay A.D."/>
            <person name="Moran D.A.P."/>
            <person name="Tomita M."/>
            <person name="Numata K."/>
            <person name="Arakawa K."/>
        </authorList>
    </citation>
    <scope>NUCLEOTIDE SEQUENCE</scope>
</reference>
<gene>
    <name evidence="2" type="primary">X975_14237</name>
    <name evidence="2" type="ORF">TNCV_3849191</name>
</gene>
<protein>
    <submittedName>
        <fullName evidence="2">Transposable element Tcb2 transposase</fullName>
    </submittedName>
</protein>
<evidence type="ECO:0000259" key="1">
    <source>
        <dbReference type="Pfam" id="PF01498"/>
    </source>
</evidence>